<evidence type="ECO:0000256" key="2">
    <source>
        <dbReference type="ARBA" id="ARBA00006653"/>
    </source>
</evidence>
<dbReference type="eggNOG" id="KOG2033">
    <property type="taxonomic scope" value="Eukaryota"/>
</dbReference>
<name>F2U7Q2_SALR5</name>
<evidence type="ECO:0000256" key="6">
    <source>
        <dbReference type="ARBA" id="ARBA00023034"/>
    </source>
</evidence>
<dbReference type="AlphaFoldDB" id="F2U7Q2"/>
<dbReference type="GO" id="GO:0006891">
    <property type="term" value="P:intra-Golgi vesicle-mediated transport"/>
    <property type="evidence" value="ECO:0007669"/>
    <property type="project" value="InterPro"/>
</dbReference>
<comment type="subcellular location">
    <subcellularLocation>
        <location evidence="1">Golgi apparatus membrane</location>
        <topology evidence="1">Peripheral membrane protein</topology>
    </subcellularLocation>
</comment>
<dbReference type="GO" id="GO:0015031">
    <property type="term" value="P:protein transport"/>
    <property type="evidence" value="ECO:0007669"/>
    <property type="project" value="UniProtKB-KW"/>
</dbReference>
<evidence type="ECO:0000256" key="8">
    <source>
        <dbReference type="SAM" id="MobiDB-lite"/>
    </source>
</evidence>
<keyword evidence="10" id="KW-1185">Reference proteome</keyword>
<gene>
    <name evidence="9" type="ORF">PTSG_04534</name>
</gene>
<dbReference type="GeneID" id="16075213"/>
<evidence type="ECO:0000313" key="10">
    <source>
        <dbReference type="Proteomes" id="UP000007799"/>
    </source>
</evidence>
<reference evidence="9" key="1">
    <citation type="submission" date="2009-08" db="EMBL/GenBank/DDBJ databases">
        <title>Annotation of Salpingoeca rosetta.</title>
        <authorList>
            <consortium name="The Broad Institute Genome Sequencing Platform"/>
            <person name="Russ C."/>
            <person name="Cuomo C."/>
            <person name="Burger G."/>
            <person name="Gray M.W."/>
            <person name="Holland P.W.H."/>
            <person name="King N."/>
            <person name="Lang F.B.F."/>
            <person name="Roger A.J."/>
            <person name="Ruiz-Trillo I."/>
            <person name="Young S.K."/>
            <person name="Zeng Q."/>
            <person name="Gargeya S."/>
            <person name="Alvarado L."/>
            <person name="Berlin A."/>
            <person name="Chapman S.B."/>
            <person name="Chen Z."/>
            <person name="Freedman E."/>
            <person name="Gellesch M."/>
            <person name="Goldberg J."/>
            <person name="Griggs A."/>
            <person name="Gujja S."/>
            <person name="Heilman E."/>
            <person name="Heiman D."/>
            <person name="Howarth C."/>
            <person name="Mehta T."/>
            <person name="Neiman D."/>
            <person name="Pearson M."/>
            <person name="Roberts A."/>
            <person name="Saif S."/>
            <person name="Shea T."/>
            <person name="Shenoy N."/>
            <person name="Sisk P."/>
            <person name="Stolte C."/>
            <person name="Sykes S."/>
            <person name="White J."/>
            <person name="Yandava C."/>
            <person name="Haas B."/>
            <person name="Nusbaum C."/>
            <person name="Birren B."/>
        </authorList>
    </citation>
    <scope>NUCLEOTIDE SEQUENCE [LARGE SCALE GENOMIC DNA]</scope>
    <source>
        <strain evidence="9">ATCC 50818</strain>
    </source>
</reference>
<dbReference type="FunCoup" id="F2U7Q2">
    <property type="interactions" value="1280"/>
</dbReference>
<dbReference type="GO" id="GO:0017119">
    <property type="term" value="C:Golgi transport complex"/>
    <property type="evidence" value="ECO:0007669"/>
    <property type="project" value="InterPro"/>
</dbReference>
<dbReference type="Proteomes" id="UP000007799">
    <property type="component" value="Unassembled WGS sequence"/>
</dbReference>
<dbReference type="Pfam" id="PF08700">
    <property type="entry name" value="VPS51_Exo84_N"/>
    <property type="match status" value="1"/>
</dbReference>
<protein>
    <recommendedName>
        <fullName evidence="3">Conserved oligomeric Golgi complex subunit 1</fullName>
    </recommendedName>
</protein>
<feature type="region of interest" description="Disordered" evidence="8">
    <location>
        <begin position="697"/>
        <end position="734"/>
    </location>
</feature>
<feature type="compositionally biased region" description="Polar residues" evidence="8">
    <location>
        <begin position="707"/>
        <end position="720"/>
    </location>
</feature>
<keyword evidence="4" id="KW-0813">Transport</keyword>
<keyword evidence="7" id="KW-0472">Membrane</keyword>
<evidence type="ECO:0000256" key="3">
    <source>
        <dbReference type="ARBA" id="ARBA00020978"/>
    </source>
</evidence>
<evidence type="ECO:0000313" key="9">
    <source>
        <dbReference type="EMBL" id="EGD72807.1"/>
    </source>
</evidence>
<evidence type="ECO:0000256" key="1">
    <source>
        <dbReference type="ARBA" id="ARBA00004395"/>
    </source>
</evidence>
<feature type="region of interest" description="Disordered" evidence="8">
    <location>
        <begin position="403"/>
        <end position="436"/>
    </location>
</feature>
<dbReference type="PANTHER" id="PTHR31658">
    <property type="entry name" value="CONSERVED OLIGOMERIC GOLGI COMPLEX SUBUNIT 1"/>
    <property type="match status" value="1"/>
</dbReference>
<accession>F2U7Q2</accession>
<dbReference type="RefSeq" id="XP_004994630.1">
    <property type="nucleotide sequence ID" value="XM_004994573.1"/>
</dbReference>
<dbReference type="STRING" id="946362.F2U7Q2"/>
<dbReference type="GO" id="GO:0000139">
    <property type="term" value="C:Golgi membrane"/>
    <property type="evidence" value="ECO:0007669"/>
    <property type="project" value="UniProtKB-SubCell"/>
</dbReference>
<feature type="compositionally biased region" description="Basic and acidic residues" evidence="8">
    <location>
        <begin position="697"/>
        <end position="706"/>
    </location>
</feature>
<dbReference type="InterPro" id="IPR033370">
    <property type="entry name" value="COG1"/>
</dbReference>
<keyword evidence="5" id="KW-0653">Protein transport</keyword>
<feature type="compositionally biased region" description="Low complexity" evidence="8">
    <location>
        <begin position="903"/>
        <end position="920"/>
    </location>
</feature>
<evidence type="ECO:0000256" key="5">
    <source>
        <dbReference type="ARBA" id="ARBA00022927"/>
    </source>
</evidence>
<dbReference type="EMBL" id="GL832964">
    <property type="protein sequence ID" value="EGD72807.1"/>
    <property type="molecule type" value="Genomic_DNA"/>
</dbReference>
<keyword evidence="6" id="KW-0333">Golgi apparatus</keyword>
<dbReference type="PANTHER" id="PTHR31658:SF0">
    <property type="entry name" value="CONSERVED OLIGOMERIC GOLGI COMPLEX SUBUNIT 1"/>
    <property type="match status" value="1"/>
</dbReference>
<feature type="compositionally biased region" description="Low complexity" evidence="8">
    <location>
        <begin position="409"/>
        <end position="421"/>
    </location>
</feature>
<organism evidence="10">
    <name type="scientific">Salpingoeca rosetta (strain ATCC 50818 / BSB-021)</name>
    <dbReference type="NCBI Taxonomy" id="946362"/>
    <lineage>
        <taxon>Eukaryota</taxon>
        <taxon>Choanoflagellata</taxon>
        <taxon>Craspedida</taxon>
        <taxon>Salpingoecidae</taxon>
        <taxon>Salpingoeca</taxon>
    </lineage>
</organism>
<proteinExistence type="inferred from homology"/>
<dbReference type="InParanoid" id="F2U7Q2"/>
<sequence>MADDKGDDEQVDWEKRADLLFRKKSVDAIKKWETKTREEISGKKRELRHLVGGKYRDFIDAADSIVRMAELTRHTSSCVSSIRSKWLSVSEFRQRLAYQPEVDESEVGEYRIAIQMKILMDAPEKVWSALEHNKFIQAAMVYRFAQFVHHRLQSASSKRVNTREIIDNHWTTMAQFSESIQQASARVLSSVDSPQQQTSAALAATHLLSQCSTATLLDRFLSARASAIADTRQSTSGGDNSKLQAELASDRPGVWEACYEQAFYRRVESLITDHLQQALGSAQSGIATAAARNPLGQPEQHLDVLDASYAIFRQHSLVSLLGIAPAAAMNANTAVGTAAAAAAAVLEDGHAHTDEAATGKTAFQVHMQRITGGANTWVLDATHAFEAQLQTLARHVAAYNQTDDPAAPATAGIAHHTSSSSGSGGHRTGSTSSASSTAAAATAKAVGYEALRARGDRLPFNLLADADNVRRFVHTHTHETISALCGSLDALAIRSDDTGQQDRFVDATRAVVLARIAHTLARSPAVSELLLCPVTSDTSAARARRFNRSDYTRARRKGTQQNTEFHRHLVSLQQRLDRIACQFLDTWLQWTLDAQLAQLRAGLFGLEWSDLGVEMAAWQEHDVTEQAEDGQAIKSTFRLPSQPSKVLLTCLTGTCAEFARTGLSTLPSDALVAAVNALYARIVQVYMDLFASAKGEEGADDDKTHQEQQGGASGTGDTPHSSPSSPSPSLAPHGLANASQNAYIQLLVDLRFLADVFAYSRDTAANDASIRGHDTLIQRCTDNIDPFDMNVYAPHLHRTRVSAYHRCATLLGYITQLKPMHEQARPSNSGSDRANLLSQAPVIRRFAPLPVAAKPSLVRLPDATGTLAQSDVRTSLAKTFIEAFADESADQNGMDSTEHAPHQQTVSSPSTPQTTASTQSGAVPSPRIVHMSVFDELAATPTTQS</sequence>
<evidence type="ECO:0000256" key="7">
    <source>
        <dbReference type="ARBA" id="ARBA00023136"/>
    </source>
</evidence>
<dbReference type="OrthoDB" id="46189at2759"/>
<comment type="similarity">
    <text evidence="2">Belongs to the COG1 family.</text>
</comment>
<feature type="region of interest" description="Disordered" evidence="8">
    <location>
        <begin position="889"/>
        <end position="929"/>
    </location>
</feature>
<evidence type="ECO:0000256" key="4">
    <source>
        <dbReference type="ARBA" id="ARBA00022448"/>
    </source>
</evidence>
<dbReference type="KEGG" id="sre:PTSG_04534"/>